<evidence type="ECO:0000313" key="3">
    <source>
        <dbReference type="Proteomes" id="UP000659223"/>
    </source>
</evidence>
<reference evidence="3" key="1">
    <citation type="journal article" date="2019" name="Int. J. Syst. Evol. Microbiol.">
        <title>The Global Catalogue of Microorganisms (GCM) 10K type strain sequencing project: providing services to taxonomists for standard genome sequencing and annotation.</title>
        <authorList>
            <consortium name="The Broad Institute Genomics Platform"/>
            <consortium name="The Broad Institute Genome Sequencing Center for Infectious Disease"/>
            <person name="Wu L."/>
            <person name="Ma J."/>
        </authorList>
    </citation>
    <scope>NUCLEOTIDE SEQUENCE [LARGE SCALE GENOMIC DNA]</scope>
    <source>
        <strain evidence="3">JCM 4586</strain>
    </source>
</reference>
<feature type="compositionally biased region" description="Gly residues" evidence="1">
    <location>
        <begin position="62"/>
        <end position="72"/>
    </location>
</feature>
<sequence length="82" mass="8516">MEEQAWRSHAAPGEPYYTTNTCSGCGSVVLGVHGRWTCASCGTCSPYQEPPEGWASEIVPEGKGGNGNGAGGQACDDPQGRR</sequence>
<evidence type="ECO:0000256" key="1">
    <source>
        <dbReference type="SAM" id="MobiDB-lite"/>
    </source>
</evidence>
<dbReference type="Proteomes" id="UP000659223">
    <property type="component" value="Unassembled WGS sequence"/>
</dbReference>
<keyword evidence="3" id="KW-1185">Reference proteome</keyword>
<protein>
    <submittedName>
        <fullName evidence="2">Uncharacterized protein</fullName>
    </submittedName>
</protein>
<gene>
    <name evidence="2" type="ORF">GCM10010324_50910</name>
</gene>
<name>A0ABQ2YZH2_9ACTN</name>
<comment type="caution">
    <text evidence="2">The sequence shown here is derived from an EMBL/GenBank/DDBJ whole genome shotgun (WGS) entry which is preliminary data.</text>
</comment>
<proteinExistence type="predicted"/>
<feature type="region of interest" description="Disordered" evidence="1">
    <location>
        <begin position="48"/>
        <end position="82"/>
    </location>
</feature>
<evidence type="ECO:0000313" key="2">
    <source>
        <dbReference type="EMBL" id="GGX98338.1"/>
    </source>
</evidence>
<organism evidence="2 3">
    <name type="scientific">Streptomyces hiroshimensis</name>
    <dbReference type="NCBI Taxonomy" id="66424"/>
    <lineage>
        <taxon>Bacteria</taxon>
        <taxon>Bacillati</taxon>
        <taxon>Actinomycetota</taxon>
        <taxon>Actinomycetes</taxon>
        <taxon>Kitasatosporales</taxon>
        <taxon>Streptomycetaceae</taxon>
        <taxon>Streptomyces</taxon>
    </lineage>
</organism>
<dbReference type="EMBL" id="BMUT01000011">
    <property type="protein sequence ID" value="GGX98338.1"/>
    <property type="molecule type" value="Genomic_DNA"/>
</dbReference>
<accession>A0ABQ2YZH2</accession>